<keyword evidence="3" id="KW-1185">Reference proteome</keyword>
<comment type="caution">
    <text evidence="2">The sequence shown here is derived from an EMBL/GenBank/DDBJ whole genome shotgun (WGS) entry which is preliminary data.</text>
</comment>
<dbReference type="EMBL" id="AMCV02000013">
    <property type="protein sequence ID" value="TDZ21667.1"/>
    <property type="molecule type" value="Genomic_DNA"/>
</dbReference>
<dbReference type="InterPro" id="IPR005545">
    <property type="entry name" value="YCII"/>
</dbReference>
<sequence length="244" mass="27146">MSIRVKIIQFPTYPMSKWLVLKTTDMAGSERCHGGISKGKMALSGLPRTTIWGLQENSDRLRRDRRRSIHRHRIVAIKLARLCVYFVAVITPDFDHTQSLPSLIPASRTAILGIARPHHPAAAALTSLRYRTMATAAPAKKEFLCILPDKADALPRRLEVRSTHLADVKPLVAAGKVAAGGAMFEQHPAEGKQTVFKGSMIIYTVQNADEAWELIRNDIYAKSDVWDLEKAQVIPYVSAVREAL</sequence>
<gene>
    <name evidence="2" type="primary">atnB</name>
    <name evidence="2" type="ORF">Cob_v005287</name>
</gene>
<accession>A0A484FX64</accession>
<evidence type="ECO:0000259" key="1">
    <source>
        <dbReference type="Pfam" id="PF03795"/>
    </source>
</evidence>
<dbReference type="Pfam" id="PF03795">
    <property type="entry name" value="YCII"/>
    <property type="match status" value="1"/>
</dbReference>
<dbReference type="OrthoDB" id="5519740at2759"/>
<evidence type="ECO:0000313" key="2">
    <source>
        <dbReference type="EMBL" id="TDZ21667.1"/>
    </source>
</evidence>
<dbReference type="AlphaFoldDB" id="A0A484FX64"/>
<organism evidence="2 3">
    <name type="scientific">Colletotrichum orbiculare (strain 104-T / ATCC 96160 / CBS 514.97 / LARS 414 / MAFF 240422)</name>
    <name type="common">Cucumber anthracnose fungus</name>
    <name type="synonym">Colletotrichum lagenarium</name>
    <dbReference type="NCBI Taxonomy" id="1213857"/>
    <lineage>
        <taxon>Eukaryota</taxon>
        <taxon>Fungi</taxon>
        <taxon>Dikarya</taxon>
        <taxon>Ascomycota</taxon>
        <taxon>Pezizomycotina</taxon>
        <taxon>Sordariomycetes</taxon>
        <taxon>Hypocreomycetidae</taxon>
        <taxon>Glomerellales</taxon>
        <taxon>Glomerellaceae</taxon>
        <taxon>Colletotrichum</taxon>
        <taxon>Colletotrichum orbiculare species complex</taxon>
    </lineage>
</organism>
<protein>
    <submittedName>
        <fullName evidence="2">Aspercryptin biosynthesis cluster protein B</fullName>
    </submittedName>
</protein>
<proteinExistence type="predicted"/>
<reference evidence="3" key="1">
    <citation type="journal article" date="2013" name="New Phytol.">
        <title>Comparative genomic and transcriptomic analyses reveal the hemibiotrophic stage shift of Colletotrichum fungi.</title>
        <authorList>
            <person name="Gan P."/>
            <person name="Ikeda K."/>
            <person name="Irieda H."/>
            <person name="Narusaka M."/>
            <person name="O'Connell R.J."/>
            <person name="Narusaka Y."/>
            <person name="Takano Y."/>
            <person name="Kubo Y."/>
            <person name="Shirasu K."/>
        </authorList>
    </citation>
    <scope>NUCLEOTIDE SEQUENCE [LARGE SCALE GENOMIC DNA]</scope>
    <source>
        <strain evidence="3">104-T / ATCC 96160 / CBS 514.97 / LARS 414 / MAFF 240422</strain>
    </source>
</reference>
<reference evidence="3" key="2">
    <citation type="journal article" date="2019" name="Mol. Plant Microbe Interact.">
        <title>Genome sequence resources for four phytopathogenic fungi from the Colletotrichum orbiculare species complex.</title>
        <authorList>
            <person name="Gan P."/>
            <person name="Tsushima A."/>
            <person name="Narusaka M."/>
            <person name="Narusaka Y."/>
            <person name="Takano Y."/>
            <person name="Kubo Y."/>
            <person name="Shirasu K."/>
        </authorList>
    </citation>
    <scope>GENOME REANNOTATION</scope>
    <source>
        <strain evidence="3">104-T / ATCC 96160 / CBS 514.97 / LARS 414 / MAFF 240422</strain>
    </source>
</reference>
<dbReference type="InterPro" id="IPR051807">
    <property type="entry name" value="Sec-metab_biosynth-assoc"/>
</dbReference>
<dbReference type="Proteomes" id="UP000014480">
    <property type="component" value="Unassembled WGS sequence"/>
</dbReference>
<dbReference type="STRING" id="1213857.A0A484FX64"/>
<dbReference type="PANTHER" id="PTHR33606:SF3">
    <property type="entry name" value="PROTEIN YCII"/>
    <property type="match status" value="1"/>
</dbReference>
<dbReference type="InterPro" id="IPR011008">
    <property type="entry name" value="Dimeric_a/b-barrel"/>
</dbReference>
<feature type="domain" description="YCII-related" evidence="1">
    <location>
        <begin position="143"/>
        <end position="226"/>
    </location>
</feature>
<dbReference type="SUPFAM" id="SSF54909">
    <property type="entry name" value="Dimeric alpha+beta barrel"/>
    <property type="match status" value="1"/>
</dbReference>
<dbReference type="PANTHER" id="PTHR33606">
    <property type="entry name" value="PROTEIN YCII"/>
    <property type="match status" value="1"/>
</dbReference>
<name>A0A484FX64_COLOR</name>
<evidence type="ECO:0000313" key="3">
    <source>
        <dbReference type="Proteomes" id="UP000014480"/>
    </source>
</evidence>
<dbReference type="Gene3D" id="3.30.70.1060">
    <property type="entry name" value="Dimeric alpha+beta barrel"/>
    <property type="match status" value="1"/>
</dbReference>